<evidence type="ECO:0000259" key="3">
    <source>
        <dbReference type="PROSITE" id="PS51186"/>
    </source>
</evidence>
<evidence type="ECO:0000256" key="1">
    <source>
        <dbReference type="ARBA" id="ARBA00022679"/>
    </source>
</evidence>
<organism evidence="4 5">
    <name type="scientific">Chromohalobacter israelensis (strain ATCC BAA-138 / DSM 3043 / CIP 106854 / NCIMB 13768 / 1H11)</name>
    <name type="common">Chromohalobacter salexigens</name>
    <dbReference type="NCBI Taxonomy" id="290398"/>
    <lineage>
        <taxon>Bacteria</taxon>
        <taxon>Pseudomonadati</taxon>
        <taxon>Pseudomonadota</taxon>
        <taxon>Gammaproteobacteria</taxon>
        <taxon>Oceanospirillales</taxon>
        <taxon>Halomonadaceae</taxon>
        <taxon>Chromohalobacter</taxon>
    </lineage>
</organism>
<dbReference type="InterPro" id="IPR050832">
    <property type="entry name" value="Bact_Acetyltransf"/>
</dbReference>
<dbReference type="Gene3D" id="3.40.630.30">
    <property type="match status" value="1"/>
</dbReference>
<dbReference type="Proteomes" id="UP000000239">
    <property type="component" value="Chromosome"/>
</dbReference>
<protein>
    <submittedName>
        <fullName evidence="4">Acetyltransferase, GNAT family</fullName>
    </submittedName>
</protein>
<dbReference type="eggNOG" id="COG1247">
    <property type="taxonomic scope" value="Bacteria"/>
</dbReference>
<accession>Q1QTQ1</accession>
<evidence type="ECO:0000313" key="4">
    <source>
        <dbReference type="EMBL" id="ABE60157.1"/>
    </source>
</evidence>
<dbReference type="GO" id="GO:0016747">
    <property type="term" value="F:acyltransferase activity, transferring groups other than amino-acyl groups"/>
    <property type="evidence" value="ECO:0007669"/>
    <property type="project" value="InterPro"/>
</dbReference>
<dbReference type="AlphaFoldDB" id="Q1QTQ1"/>
<feature type="domain" description="N-acetyltransferase" evidence="3">
    <location>
        <begin position="21"/>
        <end position="176"/>
    </location>
</feature>
<sequence>MTANRRHAISTRRETPVIERIVYRAAKPRDAADQAEVFHHAVMQGAAGYYTLAQRDAWAMALPRDAEAWAARQVLYPTLVAICDGRCVGFCELDPEAGRIETLYVWPSLARRGVGKSLLEYAEGEMRQRGVTCLRIEASLVLADALVRRDWRHDGEDWVERAGERIPRVRLSKALQAL</sequence>
<dbReference type="PANTHER" id="PTHR43877">
    <property type="entry name" value="AMINOALKYLPHOSPHONATE N-ACETYLTRANSFERASE-RELATED-RELATED"/>
    <property type="match status" value="1"/>
</dbReference>
<dbReference type="InterPro" id="IPR016181">
    <property type="entry name" value="Acyl_CoA_acyltransferase"/>
</dbReference>
<dbReference type="EMBL" id="CP000285">
    <property type="protein sequence ID" value="ABE60157.1"/>
    <property type="molecule type" value="Genomic_DNA"/>
</dbReference>
<dbReference type="SUPFAM" id="SSF55729">
    <property type="entry name" value="Acyl-CoA N-acyltransferases (Nat)"/>
    <property type="match status" value="1"/>
</dbReference>
<dbReference type="HOGENOM" id="CLU_087351_0_1_6"/>
<dbReference type="KEGG" id="csa:Csal_2811"/>
<name>Q1QTQ1_CHRI1</name>
<dbReference type="CDD" id="cd04301">
    <property type="entry name" value="NAT_SF"/>
    <property type="match status" value="1"/>
</dbReference>
<dbReference type="Pfam" id="PF00583">
    <property type="entry name" value="Acetyltransf_1"/>
    <property type="match status" value="1"/>
</dbReference>
<dbReference type="InterPro" id="IPR000182">
    <property type="entry name" value="GNAT_dom"/>
</dbReference>
<keyword evidence="5" id="KW-1185">Reference proteome</keyword>
<evidence type="ECO:0000313" key="5">
    <source>
        <dbReference type="Proteomes" id="UP000000239"/>
    </source>
</evidence>
<gene>
    <name evidence="4" type="ordered locus">Csal_2811</name>
</gene>
<proteinExistence type="predicted"/>
<reference evidence="4 5" key="1">
    <citation type="journal article" date="2011" name="Stand. Genomic Sci.">
        <title>Complete genome sequence of the halophilic and highly halotolerant Chromohalobacter salexigens type strain (1H11(T)).</title>
        <authorList>
            <person name="Copeland A."/>
            <person name="O'Connor K."/>
            <person name="Lucas S."/>
            <person name="Lapidus A."/>
            <person name="Berry K.W."/>
            <person name="Detter J.C."/>
            <person name="Del Rio T.G."/>
            <person name="Hammon N."/>
            <person name="Dalin E."/>
            <person name="Tice H."/>
            <person name="Pitluck S."/>
            <person name="Bruce D."/>
            <person name="Goodwin L."/>
            <person name="Han C."/>
            <person name="Tapia R."/>
            <person name="Saunders E."/>
            <person name="Schmutz J."/>
            <person name="Brettin T."/>
            <person name="Larimer F."/>
            <person name="Land M."/>
            <person name="Hauser L."/>
            <person name="Vargas C."/>
            <person name="Nieto J.J."/>
            <person name="Kyrpides N.C."/>
            <person name="Ivanova N."/>
            <person name="Goker M."/>
            <person name="Klenk H.P."/>
            <person name="Csonka L.N."/>
            <person name="Woyke T."/>
        </authorList>
    </citation>
    <scope>NUCLEOTIDE SEQUENCE [LARGE SCALE GENOMIC DNA]</scope>
    <source>
        <strain evidence="5">ATCC BAA-138 / DSM 3043 / CIP 106854 / NCIMB 13768 / 1H11</strain>
    </source>
</reference>
<dbReference type="PROSITE" id="PS51186">
    <property type="entry name" value="GNAT"/>
    <property type="match status" value="1"/>
</dbReference>
<keyword evidence="2" id="KW-0012">Acyltransferase</keyword>
<keyword evidence="1 4" id="KW-0808">Transferase</keyword>
<dbReference type="STRING" id="290398.Csal_2811"/>
<evidence type="ECO:0000256" key="2">
    <source>
        <dbReference type="ARBA" id="ARBA00023315"/>
    </source>
</evidence>